<accession>A0A183GAL6</accession>
<evidence type="ECO:0000313" key="3">
    <source>
        <dbReference type="WBParaSite" id="HPBE_0001907001-mRNA-1"/>
    </source>
</evidence>
<dbReference type="AlphaFoldDB" id="A0A183GAL6"/>
<feature type="transmembrane region" description="Helical" evidence="1">
    <location>
        <begin position="46"/>
        <end position="63"/>
    </location>
</feature>
<keyword evidence="1" id="KW-0812">Transmembrane</keyword>
<dbReference type="Pfam" id="PF10166">
    <property type="entry name" value="DUF2368"/>
    <property type="match status" value="1"/>
</dbReference>
<dbReference type="PANTHER" id="PTHR13411:SF6">
    <property type="entry name" value="PLASMINOGEN RECEPTOR (KT)"/>
    <property type="match status" value="1"/>
</dbReference>
<dbReference type="Proteomes" id="UP000050761">
    <property type="component" value="Unassembled WGS sequence"/>
</dbReference>
<feature type="transmembrane region" description="Helical" evidence="1">
    <location>
        <begin position="20"/>
        <end position="40"/>
    </location>
</feature>
<reference evidence="3" key="1">
    <citation type="submission" date="2019-09" db="UniProtKB">
        <authorList>
            <consortium name="WormBaseParasite"/>
        </authorList>
    </citation>
    <scope>IDENTIFICATION</scope>
</reference>
<dbReference type="WBParaSite" id="HPBE_0001907001-mRNA-1">
    <property type="protein sequence ID" value="HPBE_0001907001-mRNA-1"/>
    <property type="gene ID" value="HPBE_0001907001"/>
</dbReference>
<keyword evidence="2" id="KW-1185">Reference proteome</keyword>
<keyword evidence="1" id="KW-0472">Membrane</keyword>
<proteinExistence type="predicted"/>
<evidence type="ECO:0000313" key="2">
    <source>
        <dbReference type="Proteomes" id="UP000050761"/>
    </source>
</evidence>
<organism evidence="2 3">
    <name type="scientific">Heligmosomoides polygyrus</name>
    <name type="common">Parasitic roundworm</name>
    <dbReference type="NCBI Taxonomy" id="6339"/>
    <lineage>
        <taxon>Eukaryota</taxon>
        <taxon>Metazoa</taxon>
        <taxon>Ecdysozoa</taxon>
        <taxon>Nematoda</taxon>
        <taxon>Chromadorea</taxon>
        <taxon>Rhabditida</taxon>
        <taxon>Rhabditina</taxon>
        <taxon>Rhabditomorpha</taxon>
        <taxon>Strongyloidea</taxon>
        <taxon>Heligmosomidae</taxon>
        <taxon>Heligmosomoides</taxon>
    </lineage>
</organism>
<sequence length="108" mass="12063">LKNLQTAQENAVKVSRQERFAWEFAGVSTMVLVLLIAGGATKRKDFAVPIAPLVMGLGYRYFCAFGESSGEIRDAAESLLKKKDDRLRMPGGPLTLTEIDAYRERHFQ</sequence>
<dbReference type="InterPro" id="IPR019319">
    <property type="entry name" value="Plg-R(KT)"/>
</dbReference>
<dbReference type="GO" id="GO:0005886">
    <property type="term" value="C:plasma membrane"/>
    <property type="evidence" value="ECO:0007669"/>
    <property type="project" value="InterPro"/>
</dbReference>
<keyword evidence="1" id="KW-1133">Transmembrane helix</keyword>
<dbReference type="PANTHER" id="PTHR13411">
    <property type="entry name" value="PLASMINOGEN RECEPTOR (KT)"/>
    <property type="match status" value="1"/>
</dbReference>
<name>A0A183GAL6_HELPZ</name>
<evidence type="ECO:0000256" key="1">
    <source>
        <dbReference type="SAM" id="Phobius"/>
    </source>
</evidence>
<protein>
    <submittedName>
        <fullName evidence="3">PrgI family protein</fullName>
    </submittedName>
</protein>